<dbReference type="Pfam" id="PF13575">
    <property type="entry name" value="DUF4135"/>
    <property type="match status" value="1"/>
</dbReference>
<evidence type="ECO:0000313" key="4">
    <source>
        <dbReference type="Proteomes" id="UP001050975"/>
    </source>
</evidence>
<keyword evidence="1" id="KW-0479">Metal-binding</keyword>
<evidence type="ECO:0000259" key="2">
    <source>
        <dbReference type="Pfam" id="PF13575"/>
    </source>
</evidence>
<dbReference type="GO" id="GO:0005975">
    <property type="term" value="P:carbohydrate metabolic process"/>
    <property type="evidence" value="ECO:0007669"/>
    <property type="project" value="InterPro"/>
</dbReference>
<evidence type="ECO:0000256" key="1">
    <source>
        <dbReference type="PIRSR" id="PIRSR607822-1"/>
    </source>
</evidence>
<protein>
    <submittedName>
        <fullName evidence="3">Lanthionine synthetase C family protein</fullName>
    </submittedName>
</protein>
<accession>A0AAV3X515</accession>
<evidence type="ECO:0000313" key="3">
    <source>
        <dbReference type="EMBL" id="GET35399.1"/>
    </source>
</evidence>
<dbReference type="RefSeq" id="WP_226572790.1">
    <property type="nucleotide sequence ID" value="NZ_BLAY01000001.1"/>
</dbReference>
<feature type="binding site" evidence="1">
    <location>
        <position position="994"/>
    </location>
    <ligand>
        <name>Zn(2+)</name>
        <dbReference type="ChEBI" id="CHEBI:29105"/>
    </ligand>
</feature>
<dbReference type="EMBL" id="BLAY01000001">
    <property type="protein sequence ID" value="GET35399.1"/>
    <property type="molecule type" value="Genomic_DNA"/>
</dbReference>
<organism evidence="3 4">
    <name type="scientific">Microseira wollei NIES-4236</name>
    <dbReference type="NCBI Taxonomy" id="2530354"/>
    <lineage>
        <taxon>Bacteria</taxon>
        <taxon>Bacillati</taxon>
        <taxon>Cyanobacteriota</taxon>
        <taxon>Cyanophyceae</taxon>
        <taxon>Oscillatoriophycideae</taxon>
        <taxon>Aerosakkonematales</taxon>
        <taxon>Aerosakkonemataceae</taxon>
        <taxon>Microseira</taxon>
    </lineage>
</organism>
<dbReference type="SUPFAM" id="SSF158745">
    <property type="entry name" value="LanC-like"/>
    <property type="match status" value="1"/>
</dbReference>
<keyword evidence="1" id="KW-0862">Zinc</keyword>
<comment type="caution">
    <text evidence="3">The sequence shown here is derived from an EMBL/GenBank/DDBJ whole genome shotgun (WGS) entry which is preliminary data.</text>
</comment>
<dbReference type="PRINTS" id="PR01950">
    <property type="entry name" value="LANCSUPER"/>
</dbReference>
<dbReference type="NCBIfam" id="TIGR03897">
    <property type="entry name" value="lanti_2_LanM"/>
    <property type="match status" value="1"/>
</dbReference>
<sequence length="1079" mass="121179">MELNIIYILEKSSSIWERLNGKYLPKMNAECEKIGQKRIEDWCEKIAKGNWEIFKKRWEWDGIELDIIQQLLGAVSLENRQKLPGWANILQEVLNSIPDIKKHVILGEGKQFQAYPFAEILYPFVLIAKKRLIAQVGSVYEILTPEAASGLELNLIKDLSWIASNALYLEFSIFRSRKISALQRLILEKSEEKSTKVYEEFVSSMFEGKLLSFLQEYAVLARLLSTTTNLWIEANAEFLQRLSSDWQTIQSKFFNSREIGRVVELKPALSDYHNGRRSVIILQFESGDKIVYKPKDLGIDCAYFSFLEWLNLQGITLPFKSLKVINQKDYGWVEYAENLPCENVDAARRFYQRAGMLLCLMYFLQGVDCFYENIIASGEYPLLVDMEALMHNNFKLEREYSQSYHIRPIDIIWWNSVFRVGLLPTWRLSADGKMAYDIGGLREAGKLVLPFKRPVWQDANSDAMKRDYQPMEIDVKASVPHINGTRLKATDYVGEVVAGFQQMYLFLMERKNELLAPHSPLQNLAGQKVRYILRNTKFYTSTLQTLLEPEYLRDGADRSIEMDVVSRMSLDKGNKAIHWPLVKFETAALEQMDIPLFSIRANSTAIDLPDGEVLQGFCENTSIENAINRLNSFNEQDLNAQIRLIESTLHLSAVSGKHSTYLVEKEKEDESAVLSPEELVACAKEIALELQELAIYSHDGSATWIAGQLQAEKYILQPLRLDLYGGVAGVVVFLAGLEKVTGGAGYAELIQGAIAPLREAIATTPIQTLSRNGYTIGGVAGIGSLVYAFTRISEFLQQPSWLEDAKLAASLISPQQIASDKNLDVVNGSAGAILGLLALYEKTNAAEILATAFCCGEHLLNTRTTNNLGWKAWHRIGADFVTGFSHGAAGIAYALLRLYDSTGENKFLQAATEAIAYEQSVFDQLAGNWPDFRAAMPTNGKPGFMTAWCHGAPGIALARIGGLEVLDTDEIEKDIAAAIETTRQFSLGGKDYLCCGNFGRIEVLQVAAQTFSRPDLFDLANQQASLVVRRAKRRGSYHLFDKFLQGIFHPSFFQGTSGIGYQLLRLAHPNLLPSVLLLD</sequence>
<dbReference type="InterPro" id="IPR012341">
    <property type="entry name" value="6hp_glycosidase-like_sf"/>
</dbReference>
<proteinExistence type="predicted"/>
<dbReference type="Pfam" id="PF05147">
    <property type="entry name" value="LANC_like"/>
    <property type="match status" value="1"/>
</dbReference>
<reference evidence="3" key="1">
    <citation type="submission" date="2019-10" db="EMBL/GenBank/DDBJ databases">
        <title>Draft genome sequece of Microseira wollei NIES-4236.</title>
        <authorList>
            <person name="Yamaguchi H."/>
            <person name="Suzuki S."/>
            <person name="Kawachi M."/>
        </authorList>
    </citation>
    <scope>NUCLEOTIDE SEQUENCE</scope>
    <source>
        <strain evidence="3">NIES-4236</strain>
    </source>
</reference>
<dbReference type="Gene3D" id="1.50.10.10">
    <property type="match status" value="1"/>
</dbReference>
<dbReference type="Proteomes" id="UP001050975">
    <property type="component" value="Unassembled WGS sequence"/>
</dbReference>
<dbReference type="InterPro" id="IPR025410">
    <property type="entry name" value="Lant_dehyd"/>
</dbReference>
<dbReference type="GO" id="GO:0031179">
    <property type="term" value="P:peptide modification"/>
    <property type="evidence" value="ECO:0007669"/>
    <property type="project" value="InterPro"/>
</dbReference>
<dbReference type="InterPro" id="IPR007822">
    <property type="entry name" value="LANC-like"/>
</dbReference>
<dbReference type="GO" id="GO:0046872">
    <property type="term" value="F:metal ion binding"/>
    <property type="evidence" value="ECO:0007669"/>
    <property type="project" value="UniProtKB-KW"/>
</dbReference>
<feature type="binding site" evidence="1">
    <location>
        <position position="949"/>
    </location>
    <ligand>
        <name>Zn(2+)</name>
        <dbReference type="ChEBI" id="CHEBI:29105"/>
    </ligand>
</feature>
<name>A0AAV3X515_9CYAN</name>
<feature type="domain" description="Lantibiotic biosynthesis protein dehydration" evidence="2">
    <location>
        <begin position="217"/>
        <end position="599"/>
    </location>
</feature>
<gene>
    <name evidence="3" type="ORF">MiSe_01410</name>
</gene>
<dbReference type="SMART" id="SM01260">
    <property type="entry name" value="LANC_like"/>
    <property type="match status" value="1"/>
</dbReference>
<dbReference type="PIRSF" id="PIRSF037228">
    <property type="entry name" value="Lant_mod_RumM"/>
    <property type="match status" value="1"/>
</dbReference>
<keyword evidence="4" id="KW-1185">Reference proteome</keyword>
<dbReference type="CDD" id="cd04792">
    <property type="entry name" value="LanM-like"/>
    <property type="match status" value="1"/>
</dbReference>
<dbReference type="AlphaFoldDB" id="A0AAV3X515"/>
<dbReference type="InterPro" id="IPR017146">
    <property type="entry name" value="Lanti_2_LanM"/>
</dbReference>